<evidence type="ECO:0000313" key="2">
    <source>
        <dbReference type="EMBL" id="CAK0841175.1"/>
    </source>
</evidence>
<sequence>MPITRFFGGSFPPELGVRLRGEKPLTAAMTGLPRPSEAVGGTATPVPEEENEPADAPLPLLSGHAWVLESTAPSAIGSEVDICKAPLVVASESAGLVLQEGSHARAIRLPVGDVPTYVDSRATELRRRPGTGHEDAEGDLCKRLGRLPLSPSGEQPRAEEAHSPIRSRGVRLLAVGFDGQDERFKPWRETVHEDTQEGIVAAHANPQRVQWEVAKYYTGVQSAEGVASPVLRAHGARRMRGERDGQQALYALPDDMQADAQRRVRELADSWAASFTLDLVSLPGSVRGCLLITDVAPSEVVGFLGDYHERMLAPPVDVYETVPYFDPELRFNQKEYHPRAEEAHSPIRSKGVRLLAVGFDGQDERFKPWRETVHEDTQEGFRDQPKVNLGGPIALEELLKRLAGIVAAHANPQRVQWEVAKYYTGVQSAEAEAG</sequence>
<feature type="region of interest" description="Disordered" evidence="1">
    <location>
        <begin position="28"/>
        <end position="53"/>
    </location>
</feature>
<comment type="caution">
    <text evidence="2">The sequence shown here is derived from an EMBL/GenBank/DDBJ whole genome shotgun (WGS) entry which is preliminary data.</text>
</comment>
<evidence type="ECO:0000256" key="1">
    <source>
        <dbReference type="SAM" id="MobiDB-lite"/>
    </source>
</evidence>
<keyword evidence="3" id="KW-1185">Reference proteome</keyword>
<accession>A0ABN9T9A7</accession>
<evidence type="ECO:0000313" key="3">
    <source>
        <dbReference type="Proteomes" id="UP001189429"/>
    </source>
</evidence>
<organism evidence="2 3">
    <name type="scientific">Prorocentrum cordatum</name>
    <dbReference type="NCBI Taxonomy" id="2364126"/>
    <lineage>
        <taxon>Eukaryota</taxon>
        <taxon>Sar</taxon>
        <taxon>Alveolata</taxon>
        <taxon>Dinophyceae</taxon>
        <taxon>Prorocentrales</taxon>
        <taxon>Prorocentraceae</taxon>
        <taxon>Prorocentrum</taxon>
    </lineage>
</organism>
<proteinExistence type="predicted"/>
<dbReference type="Proteomes" id="UP001189429">
    <property type="component" value="Unassembled WGS sequence"/>
</dbReference>
<gene>
    <name evidence="2" type="ORF">PCOR1329_LOCUS36448</name>
</gene>
<reference evidence="2" key="1">
    <citation type="submission" date="2023-10" db="EMBL/GenBank/DDBJ databases">
        <authorList>
            <person name="Chen Y."/>
            <person name="Shah S."/>
            <person name="Dougan E. K."/>
            <person name="Thang M."/>
            <person name="Chan C."/>
        </authorList>
    </citation>
    <scope>NUCLEOTIDE SEQUENCE [LARGE SCALE GENOMIC DNA]</scope>
</reference>
<name>A0ABN9T9A7_9DINO</name>
<protein>
    <submittedName>
        <fullName evidence="2">Uncharacterized protein</fullName>
    </submittedName>
</protein>
<dbReference type="EMBL" id="CAUYUJ010014435">
    <property type="protein sequence ID" value="CAK0841175.1"/>
    <property type="molecule type" value="Genomic_DNA"/>
</dbReference>